<dbReference type="PROSITE" id="PS50206">
    <property type="entry name" value="RHODANESE_3"/>
    <property type="match status" value="1"/>
</dbReference>
<dbReference type="AlphaFoldDB" id="A0A4P9X2Y1"/>
<feature type="non-terminal residue" evidence="3">
    <location>
        <position position="1"/>
    </location>
</feature>
<dbReference type="InterPro" id="IPR001763">
    <property type="entry name" value="Rhodanese-like_dom"/>
</dbReference>
<organism evidence="3 5">
    <name type="scientific">Caulochytrium protostelioides</name>
    <dbReference type="NCBI Taxonomy" id="1555241"/>
    <lineage>
        <taxon>Eukaryota</taxon>
        <taxon>Fungi</taxon>
        <taxon>Fungi incertae sedis</taxon>
        <taxon>Chytridiomycota</taxon>
        <taxon>Chytridiomycota incertae sedis</taxon>
        <taxon>Chytridiomycetes</taxon>
        <taxon>Caulochytriales</taxon>
        <taxon>Caulochytriaceae</taxon>
        <taxon>Caulochytrium</taxon>
    </lineage>
</organism>
<keyword evidence="2" id="KW-0808">Transferase</keyword>
<dbReference type="EMBL" id="ML009116">
    <property type="protein sequence ID" value="RKO98101.1"/>
    <property type="molecule type" value="Genomic_DNA"/>
</dbReference>
<feature type="non-terminal residue" evidence="3">
    <location>
        <position position="132"/>
    </location>
</feature>
<dbReference type="Proteomes" id="UP000274922">
    <property type="component" value="Unassembled WGS sequence"/>
</dbReference>
<reference evidence="4 5" key="1">
    <citation type="journal article" date="2018" name="Nat. Microbiol.">
        <title>Leveraging single-cell genomics to expand the fungal tree of life.</title>
        <authorList>
            <person name="Ahrendt S.R."/>
            <person name="Quandt C.A."/>
            <person name="Ciobanu D."/>
            <person name="Clum A."/>
            <person name="Salamov A."/>
            <person name="Andreopoulos B."/>
            <person name="Cheng J.F."/>
            <person name="Woyke T."/>
            <person name="Pelin A."/>
            <person name="Henrissat B."/>
            <person name="Reynolds N.K."/>
            <person name="Benny G.L."/>
            <person name="Smith M.E."/>
            <person name="James T.Y."/>
            <person name="Grigoriev I.V."/>
        </authorList>
    </citation>
    <scope>NUCLEOTIDE SEQUENCE [LARGE SCALE GENOMIC DNA]</scope>
    <source>
        <strain evidence="4 5">ATCC 52028</strain>
    </source>
</reference>
<dbReference type="Gene3D" id="3.40.250.10">
    <property type="entry name" value="Rhodanese-like domain"/>
    <property type="match status" value="1"/>
</dbReference>
<protein>
    <submittedName>
        <fullName evidence="2">Rhodanese-related sulfurtransferase</fullName>
    </submittedName>
</protein>
<evidence type="ECO:0000313" key="5">
    <source>
        <dbReference type="Proteomes" id="UP000274922"/>
    </source>
</evidence>
<accession>A0A4P9X2Y1</accession>
<sequence length="132" mass="14907">FSEYVDKVRTTVPEKTTAELHDLLAHVPHRVAPQITLIDVRETYEWNEEHIPGAIYLGRGCLERDIEAVVPELDDLVVLYCAGGVRSLLAAESLRRMGYTNVYSLKGGMGAWIRSGYEVAENTTNYCDRVDY</sequence>
<evidence type="ECO:0000313" key="4">
    <source>
        <dbReference type="Proteomes" id="UP000268535"/>
    </source>
</evidence>
<dbReference type="STRING" id="1555241.A0A4P9X2Y1"/>
<dbReference type="PANTHER" id="PTHR44086:SF10">
    <property type="entry name" value="THIOSULFATE SULFURTRANSFERASE_RHODANESE-LIKE DOMAIN-CONTAINING PROTEIN 3"/>
    <property type="match status" value="1"/>
</dbReference>
<keyword evidence="5" id="KW-1185">Reference proteome</keyword>
<dbReference type="GO" id="GO:0005739">
    <property type="term" value="C:mitochondrion"/>
    <property type="evidence" value="ECO:0007669"/>
    <property type="project" value="TreeGrafter"/>
</dbReference>
<dbReference type="OrthoDB" id="566238at2759"/>
<name>A0A4P9X2Y1_9FUNG</name>
<dbReference type="SMART" id="SM00450">
    <property type="entry name" value="RHOD"/>
    <property type="match status" value="1"/>
</dbReference>
<dbReference type="SUPFAM" id="SSF52821">
    <property type="entry name" value="Rhodanese/Cell cycle control phosphatase"/>
    <property type="match status" value="1"/>
</dbReference>
<evidence type="ECO:0000313" key="3">
    <source>
        <dbReference type="EMBL" id="RKO99366.1"/>
    </source>
</evidence>
<dbReference type="CDD" id="cd00158">
    <property type="entry name" value="RHOD"/>
    <property type="match status" value="1"/>
</dbReference>
<proteinExistence type="predicted"/>
<dbReference type="GO" id="GO:0004792">
    <property type="term" value="F:thiosulfate-cyanide sulfurtransferase activity"/>
    <property type="evidence" value="ECO:0007669"/>
    <property type="project" value="TreeGrafter"/>
</dbReference>
<dbReference type="InterPro" id="IPR036873">
    <property type="entry name" value="Rhodanese-like_dom_sf"/>
</dbReference>
<dbReference type="Pfam" id="PF00581">
    <property type="entry name" value="Rhodanese"/>
    <property type="match status" value="1"/>
</dbReference>
<reference evidence="2" key="3">
    <citation type="submission" date="2018-08" db="EMBL/GenBank/DDBJ databases">
        <title>Leveraging single-cell genomics to expand the Fungal Tree of Life.</title>
        <authorList>
            <consortium name="DOE Joint Genome Institute"/>
            <person name="Ahrendt S.R."/>
            <person name="Quandt C.A."/>
            <person name="Ciobanu D."/>
            <person name="Clum A."/>
            <person name="Salamov A."/>
            <person name="Andreopoulos B."/>
            <person name="Cheng J.-F."/>
            <person name="Woyke T."/>
            <person name="Pelin A."/>
            <person name="Henrissat B."/>
            <person name="Reynolds N."/>
            <person name="Benny G.L."/>
            <person name="Smith M.E."/>
            <person name="James T.Y."/>
            <person name="Grigoriev I.V."/>
        </authorList>
    </citation>
    <scope>NUCLEOTIDE SEQUENCE</scope>
    <source>
        <strain evidence="2">ATCC 52028</strain>
    </source>
</reference>
<evidence type="ECO:0000313" key="2">
    <source>
        <dbReference type="EMBL" id="RKO98101.1"/>
    </source>
</evidence>
<reference evidence="3" key="2">
    <citation type="submission" date="2018-04" db="EMBL/GenBank/DDBJ databases">
        <title>Leveraging single-cell genomics to expand the Fungal Tree of Life.</title>
        <authorList>
            <consortium name="DOE Joint Genome Institute"/>
            <person name="Ahrendt S.R."/>
            <person name="Quandt C.A."/>
            <person name="Ciobanu D."/>
            <person name="Clum A."/>
            <person name="Salamov A."/>
            <person name="Andreopoulos B."/>
            <person name="Cheng J.-F."/>
            <person name="Woyke T."/>
            <person name="Pelin A."/>
            <person name="Henrissat B."/>
            <person name="Benny G.L."/>
            <person name="Smith M.E."/>
            <person name="James T.Y."/>
            <person name="Grigoriev I.V."/>
        </authorList>
    </citation>
    <scope>NUCLEOTIDE SEQUENCE</scope>
    <source>
        <strain evidence="3">ATCC 52028</strain>
    </source>
</reference>
<dbReference type="PANTHER" id="PTHR44086">
    <property type="entry name" value="THIOSULFATE SULFURTRANSFERASE RDL2, MITOCHONDRIAL-RELATED"/>
    <property type="match status" value="1"/>
</dbReference>
<feature type="domain" description="Rhodanese" evidence="1">
    <location>
        <begin position="31"/>
        <end position="121"/>
    </location>
</feature>
<gene>
    <name evidence="2" type="ORF">CAUPRSCDRAFT_3388</name>
    <name evidence="3" type="ORF">CXG81DRAFT_8194</name>
</gene>
<dbReference type="EMBL" id="ML014291">
    <property type="protein sequence ID" value="RKO99366.1"/>
    <property type="molecule type" value="Genomic_DNA"/>
</dbReference>
<dbReference type="Proteomes" id="UP000268535">
    <property type="component" value="Unassembled WGS sequence"/>
</dbReference>
<evidence type="ECO:0000259" key="1">
    <source>
        <dbReference type="PROSITE" id="PS50206"/>
    </source>
</evidence>